<evidence type="ECO:0000313" key="1">
    <source>
        <dbReference type="EMBL" id="QEH34890.1"/>
    </source>
</evidence>
<proteinExistence type="predicted"/>
<keyword evidence="2" id="KW-1185">Reference proteome</keyword>
<sequence>MLALIATLAAAALGPPGPTPVDAPPAIRPAAFQSWFELAAEGRLAIPEDVRARAASFRYVLVGGLNFGSTRGYLTHNVKQLRERGVPADSVEVIHPDSSRTIAENADDLDARIRAIAAKGPEKLVLIAHSRGACDVLAFALGDPDFVRERVEAMFLVQGPFGGSGVADYVAGDGPPADGRMPLVPRLAARAGRRIEANVAGPGTHRAIAELSRESCGRFWSERLAEHEDALPVVAPRTFYITSRTSTAKHPPLQRVTASYLRTYYGPNDGLVALEDQDIPGLGTVLAVLDAGHTDLTRRFLSARPRAKARLQKALVDAVMTAVGGPRGPLVETSHARAIPDAR</sequence>
<keyword evidence="1" id="KW-0378">Hydrolase</keyword>
<evidence type="ECO:0000313" key="2">
    <source>
        <dbReference type="Proteomes" id="UP000324233"/>
    </source>
</evidence>
<organism evidence="1 2">
    <name type="scientific">Aquisphaera giovannonii</name>
    <dbReference type="NCBI Taxonomy" id="406548"/>
    <lineage>
        <taxon>Bacteria</taxon>
        <taxon>Pseudomonadati</taxon>
        <taxon>Planctomycetota</taxon>
        <taxon>Planctomycetia</taxon>
        <taxon>Isosphaerales</taxon>
        <taxon>Isosphaeraceae</taxon>
        <taxon>Aquisphaera</taxon>
    </lineage>
</organism>
<dbReference type="Proteomes" id="UP000324233">
    <property type="component" value="Chromosome"/>
</dbReference>
<dbReference type="KEGG" id="agv:OJF2_34350"/>
<gene>
    <name evidence="1" type="ORF">OJF2_34350</name>
</gene>
<protein>
    <submittedName>
        <fullName evidence="1">Alpha/beta hydrolase family protein</fullName>
    </submittedName>
</protein>
<dbReference type="AlphaFoldDB" id="A0A5B9W4H1"/>
<dbReference type="RefSeq" id="WP_148594755.1">
    <property type="nucleotide sequence ID" value="NZ_CP042997.1"/>
</dbReference>
<dbReference type="GO" id="GO:0016787">
    <property type="term" value="F:hydrolase activity"/>
    <property type="evidence" value="ECO:0007669"/>
    <property type="project" value="UniProtKB-KW"/>
</dbReference>
<dbReference type="EMBL" id="CP042997">
    <property type="protein sequence ID" value="QEH34890.1"/>
    <property type="molecule type" value="Genomic_DNA"/>
</dbReference>
<dbReference type="OrthoDB" id="257800at2"/>
<dbReference type="SUPFAM" id="SSF53474">
    <property type="entry name" value="alpha/beta-Hydrolases"/>
    <property type="match status" value="1"/>
</dbReference>
<accession>A0A5B9W4H1</accession>
<dbReference type="Gene3D" id="3.40.50.1820">
    <property type="entry name" value="alpha/beta hydrolase"/>
    <property type="match status" value="1"/>
</dbReference>
<name>A0A5B9W4H1_9BACT</name>
<dbReference type="InterPro" id="IPR029058">
    <property type="entry name" value="AB_hydrolase_fold"/>
</dbReference>
<reference evidence="1 2" key="1">
    <citation type="submission" date="2019-08" db="EMBL/GenBank/DDBJ databases">
        <title>Deep-cultivation of Planctomycetes and their phenomic and genomic characterization uncovers novel biology.</title>
        <authorList>
            <person name="Wiegand S."/>
            <person name="Jogler M."/>
            <person name="Boedeker C."/>
            <person name="Pinto D."/>
            <person name="Vollmers J."/>
            <person name="Rivas-Marin E."/>
            <person name="Kohn T."/>
            <person name="Peeters S.H."/>
            <person name="Heuer A."/>
            <person name="Rast P."/>
            <person name="Oberbeckmann S."/>
            <person name="Bunk B."/>
            <person name="Jeske O."/>
            <person name="Meyerdierks A."/>
            <person name="Storesund J.E."/>
            <person name="Kallscheuer N."/>
            <person name="Luecker S."/>
            <person name="Lage O.M."/>
            <person name="Pohl T."/>
            <person name="Merkel B.J."/>
            <person name="Hornburger P."/>
            <person name="Mueller R.-W."/>
            <person name="Bruemmer F."/>
            <person name="Labrenz M."/>
            <person name="Spormann A.M."/>
            <person name="Op den Camp H."/>
            <person name="Overmann J."/>
            <person name="Amann R."/>
            <person name="Jetten M.S.M."/>
            <person name="Mascher T."/>
            <person name="Medema M.H."/>
            <person name="Devos D.P."/>
            <person name="Kaster A.-K."/>
            <person name="Ovreas L."/>
            <person name="Rohde M."/>
            <person name="Galperin M.Y."/>
            <person name="Jogler C."/>
        </authorList>
    </citation>
    <scope>NUCLEOTIDE SEQUENCE [LARGE SCALE GENOMIC DNA]</scope>
    <source>
        <strain evidence="1 2">OJF2</strain>
    </source>
</reference>